<organism evidence="1 2">
    <name type="scientific">Linum tenue</name>
    <dbReference type="NCBI Taxonomy" id="586396"/>
    <lineage>
        <taxon>Eukaryota</taxon>
        <taxon>Viridiplantae</taxon>
        <taxon>Streptophyta</taxon>
        <taxon>Embryophyta</taxon>
        <taxon>Tracheophyta</taxon>
        <taxon>Spermatophyta</taxon>
        <taxon>Magnoliopsida</taxon>
        <taxon>eudicotyledons</taxon>
        <taxon>Gunneridae</taxon>
        <taxon>Pentapetalae</taxon>
        <taxon>rosids</taxon>
        <taxon>fabids</taxon>
        <taxon>Malpighiales</taxon>
        <taxon>Linaceae</taxon>
        <taxon>Linum</taxon>
    </lineage>
</organism>
<dbReference type="EMBL" id="CAMGYJ010000007">
    <property type="protein sequence ID" value="CAI0451296.1"/>
    <property type="molecule type" value="Genomic_DNA"/>
</dbReference>
<proteinExistence type="predicted"/>
<sequence>MRIKAGQLRKWEMSSIMPWYCWHSRMLKWKMCLMFFDAGSVNLVSRKKEAVASKRARR</sequence>
<dbReference type="AlphaFoldDB" id="A0AAV0MYR5"/>
<evidence type="ECO:0000313" key="1">
    <source>
        <dbReference type="EMBL" id="CAI0451296.1"/>
    </source>
</evidence>
<evidence type="ECO:0000313" key="2">
    <source>
        <dbReference type="Proteomes" id="UP001154282"/>
    </source>
</evidence>
<reference evidence="1" key="1">
    <citation type="submission" date="2022-08" db="EMBL/GenBank/DDBJ databases">
        <authorList>
            <person name="Gutierrez-Valencia J."/>
        </authorList>
    </citation>
    <scope>NUCLEOTIDE SEQUENCE</scope>
</reference>
<name>A0AAV0MYR5_9ROSI</name>
<dbReference type="Proteomes" id="UP001154282">
    <property type="component" value="Unassembled WGS sequence"/>
</dbReference>
<comment type="caution">
    <text evidence="1">The sequence shown here is derived from an EMBL/GenBank/DDBJ whole genome shotgun (WGS) entry which is preliminary data.</text>
</comment>
<protein>
    <submittedName>
        <fullName evidence="1">Uncharacterized protein</fullName>
    </submittedName>
</protein>
<keyword evidence="2" id="KW-1185">Reference proteome</keyword>
<accession>A0AAV0MYR5</accession>
<gene>
    <name evidence="1" type="ORF">LITE_LOCUS30816</name>
</gene>